<feature type="signal peptide" evidence="1">
    <location>
        <begin position="1"/>
        <end position="20"/>
    </location>
</feature>
<dbReference type="RefSeq" id="WP_377182982.1">
    <property type="nucleotide sequence ID" value="NZ_JBHUPD010000001.1"/>
</dbReference>
<dbReference type="InterPro" id="IPR013766">
    <property type="entry name" value="Thioredoxin_domain"/>
</dbReference>
<feature type="domain" description="Thioredoxin" evidence="2">
    <location>
        <begin position="373"/>
        <end position="537"/>
    </location>
</feature>
<name>A0ABW5Y9B2_9SPHI</name>
<dbReference type="Gene3D" id="1.25.40.10">
    <property type="entry name" value="Tetratricopeptide repeat domain"/>
    <property type="match status" value="1"/>
</dbReference>
<dbReference type="SUPFAM" id="SSF48452">
    <property type="entry name" value="TPR-like"/>
    <property type="match status" value="1"/>
</dbReference>
<dbReference type="Pfam" id="PF00578">
    <property type="entry name" value="AhpC-TSA"/>
    <property type="match status" value="1"/>
</dbReference>
<keyword evidence="1" id="KW-0732">Signal</keyword>
<dbReference type="Proteomes" id="UP001597557">
    <property type="component" value="Unassembled WGS sequence"/>
</dbReference>
<evidence type="ECO:0000256" key="1">
    <source>
        <dbReference type="SAM" id="SignalP"/>
    </source>
</evidence>
<protein>
    <submittedName>
        <fullName evidence="3">Redoxin domain-containing protein</fullName>
    </submittedName>
</protein>
<proteinExistence type="predicted"/>
<reference evidence="4" key="1">
    <citation type="journal article" date="2019" name="Int. J. Syst. Evol. Microbiol.">
        <title>The Global Catalogue of Microorganisms (GCM) 10K type strain sequencing project: providing services to taxonomists for standard genome sequencing and annotation.</title>
        <authorList>
            <consortium name="The Broad Institute Genomics Platform"/>
            <consortium name="The Broad Institute Genome Sequencing Center for Infectious Disease"/>
            <person name="Wu L."/>
            <person name="Ma J."/>
        </authorList>
    </citation>
    <scope>NUCLEOTIDE SEQUENCE [LARGE SCALE GENOMIC DNA]</scope>
    <source>
        <strain evidence="4">KCTC 22437</strain>
    </source>
</reference>
<dbReference type="InterPro" id="IPR050553">
    <property type="entry name" value="Thioredoxin_ResA/DsbE_sf"/>
</dbReference>
<organism evidence="3 4">
    <name type="scientific">Mucilaginibacter ximonensis</name>
    <dbReference type="NCBI Taxonomy" id="538021"/>
    <lineage>
        <taxon>Bacteria</taxon>
        <taxon>Pseudomonadati</taxon>
        <taxon>Bacteroidota</taxon>
        <taxon>Sphingobacteriia</taxon>
        <taxon>Sphingobacteriales</taxon>
        <taxon>Sphingobacteriaceae</taxon>
        <taxon>Mucilaginibacter</taxon>
    </lineage>
</organism>
<evidence type="ECO:0000259" key="2">
    <source>
        <dbReference type="PROSITE" id="PS51352"/>
    </source>
</evidence>
<accession>A0ABW5Y9B2</accession>
<dbReference type="InterPro" id="IPR000866">
    <property type="entry name" value="AhpC/TSA"/>
</dbReference>
<dbReference type="PANTHER" id="PTHR42852">
    <property type="entry name" value="THIOL:DISULFIDE INTERCHANGE PROTEIN DSBE"/>
    <property type="match status" value="1"/>
</dbReference>
<sequence>MKYLTALLIFLFALSISAFAQKYAAFQLNTDKLEVGHEIHFVYSGAFSKKIDPRLSMYYKVNDHLRWKTLDAKYNGTTTTGSFIIPDSTSSIDIKTRNERDTTEEFIFNVTKNGKPYISQKQSDQIAVVQDKNIAAFNKESVDLIKNKIPAGNFLTELTAMEIKYPKFVAEGKFDRIYTTVAYMLFAEGDINNAERYVDEIRFKYMQKDFYVSVVRAMLNSSSSDFHLAEKYIERAIALEKFQPMPYYVFDKKQWSQMVINTTGDYFDLAAQIQYKLGNIKQAINCLNIAMKMASNNVEIKAHYLQYLMDTGENKAALDAASKYIENDQVSVEIKKFLQEAYVKENGLIDGYTNYFQSLMKKGQEKYVLPEYGKLNVPAINFSLQDIYGKTISLTDFKEKPLILYFFSTYYNNTQRNDFNNYFNKIVKEYSGSPVVFLAIDKGRVSEQDEANGRPLRIQRINEFLTKNNLSFKVLMDNYHQDQNSNSSFYYTADNYSSGDVCQFYVIDKNRIVRYKSFPYTPMPVEQFEHELNAALKLVD</sequence>
<evidence type="ECO:0000313" key="4">
    <source>
        <dbReference type="Proteomes" id="UP001597557"/>
    </source>
</evidence>
<dbReference type="EMBL" id="JBHUPD010000001">
    <property type="protein sequence ID" value="MFD2871875.1"/>
    <property type="molecule type" value="Genomic_DNA"/>
</dbReference>
<keyword evidence="4" id="KW-1185">Reference proteome</keyword>
<evidence type="ECO:0000313" key="3">
    <source>
        <dbReference type="EMBL" id="MFD2871875.1"/>
    </source>
</evidence>
<dbReference type="PANTHER" id="PTHR42852:SF13">
    <property type="entry name" value="PROTEIN DIPZ"/>
    <property type="match status" value="1"/>
</dbReference>
<dbReference type="PROSITE" id="PS51352">
    <property type="entry name" value="THIOREDOXIN_2"/>
    <property type="match status" value="1"/>
</dbReference>
<comment type="caution">
    <text evidence="3">The sequence shown here is derived from an EMBL/GenBank/DDBJ whole genome shotgun (WGS) entry which is preliminary data.</text>
</comment>
<dbReference type="SUPFAM" id="SSF52833">
    <property type="entry name" value="Thioredoxin-like"/>
    <property type="match status" value="1"/>
</dbReference>
<dbReference type="Gene3D" id="3.40.30.10">
    <property type="entry name" value="Glutaredoxin"/>
    <property type="match status" value="1"/>
</dbReference>
<feature type="chain" id="PRO_5046755283" evidence="1">
    <location>
        <begin position="21"/>
        <end position="540"/>
    </location>
</feature>
<gene>
    <name evidence="3" type="ORF">ACFS5N_05315</name>
</gene>
<dbReference type="InterPro" id="IPR036249">
    <property type="entry name" value="Thioredoxin-like_sf"/>
</dbReference>
<dbReference type="InterPro" id="IPR011990">
    <property type="entry name" value="TPR-like_helical_dom_sf"/>
</dbReference>
<dbReference type="CDD" id="cd02966">
    <property type="entry name" value="TlpA_like_family"/>
    <property type="match status" value="1"/>
</dbReference>